<keyword evidence="1" id="KW-0812">Transmembrane</keyword>
<dbReference type="AlphaFoldDB" id="E3CB14"/>
<proteinExistence type="predicted"/>
<gene>
    <name evidence="2" type="ORF">HMPREF9626_1062</name>
</gene>
<accession>E3CB14</accession>
<evidence type="ECO:0000313" key="2">
    <source>
        <dbReference type="EMBL" id="EFQ56077.1"/>
    </source>
</evidence>
<comment type="caution">
    <text evidence="2">The sequence shown here is derived from an EMBL/GenBank/DDBJ whole genome shotgun (WGS) entry which is preliminary data.</text>
</comment>
<dbReference type="EMBL" id="AEKM01000001">
    <property type="protein sequence ID" value="EFQ56077.1"/>
    <property type="molecule type" value="Genomic_DNA"/>
</dbReference>
<dbReference type="Proteomes" id="UP000003812">
    <property type="component" value="Unassembled WGS sequence"/>
</dbReference>
<keyword evidence="1" id="KW-0472">Membrane</keyword>
<sequence>MQSTKEETMIITILSLIFYFSYIGFLCWLVVKIVEKLFNFLLNR</sequence>
<feature type="transmembrane region" description="Helical" evidence="1">
    <location>
        <begin position="9"/>
        <end position="31"/>
    </location>
</feature>
<name>E3CB14_STRPA</name>
<keyword evidence="1" id="KW-1133">Transmembrane helix</keyword>
<reference evidence="2 3" key="1">
    <citation type="submission" date="2010-10" db="EMBL/GenBank/DDBJ databases">
        <authorList>
            <person name="Durkin A.S."/>
            <person name="Madupu R."/>
            <person name="Torralba M."/>
            <person name="Gillis M."/>
            <person name="Methe B."/>
            <person name="Sutton G."/>
            <person name="Nelson K.E."/>
        </authorList>
    </citation>
    <scope>NUCLEOTIDE SEQUENCE [LARGE SCALE GENOMIC DNA]</scope>
    <source>
        <strain evidence="2 3">F0405</strain>
    </source>
</reference>
<protein>
    <submittedName>
        <fullName evidence="2">Uncharacterized protein</fullName>
    </submittedName>
</protein>
<evidence type="ECO:0000313" key="3">
    <source>
        <dbReference type="Proteomes" id="UP000003812"/>
    </source>
</evidence>
<evidence type="ECO:0000256" key="1">
    <source>
        <dbReference type="SAM" id="Phobius"/>
    </source>
</evidence>
<organism evidence="2 3">
    <name type="scientific">Streptococcus parasanguinis F0405</name>
    <dbReference type="NCBI Taxonomy" id="905067"/>
    <lineage>
        <taxon>Bacteria</taxon>
        <taxon>Bacillati</taxon>
        <taxon>Bacillota</taxon>
        <taxon>Bacilli</taxon>
        <taxon>Lactobacillales</taxon>
        <taxon>Streptococcaceae</taxon>
        <taxon>Streptococcus</taxon>
    </lineage>
</organism>